<dbReference type="EMBL" id="BGPR01007733">
    <property type="protein sequence ID" value="GBN29109.1"/>
    <property type="molecule type" value="Genomic_DNA"/>
</dbReference>
<keyword evidence="2" id="KW-1185">Reference proteome</keyword>
<sequence>MFFGRTSDTKWNLRYSRPSGTGLVCWNTGAILDGPRHFELRSDDDEVTLVVIDIEVQGGVRSDDHDGA</sequence>
<protein>
    <submittedName>
        <fullName evidence="1">Uncharacterized protein</fullName>
    </submittedName>
</protein>
<dbReference type="Proteomes" id="UP000499080">
    <property type="component" value="Unassembled WGS sequence"/>
</dbReference>
<reference evidence="1 2" key="1">
    <citation type="journal article" date="2019" name="Sci. Rep.">
        <title>Orb-weaving spider Araneus ventricosus genome elucidates the spidroin gene catalogue.</title>
        <authorList>
            <person name="Kono N."/>
            <person name="Nakamura H."/>
            <person name="Ohtoshi R."/>
            <person name="Moran D.A.P."/>
            <person name="Shinohara A."/>
            <person name="Yoshida Y."/>
            <person name="Fujiwara M."/>
            <person name="Mori M."/>
            <person name="Tomita M."/>
            <person name="Arakawa K."/>
        </authorList>
    </citation>
    <scope>NUCLEOTIDE SEQUENCE [LARGE SCALE GENOMIC DNA]</scope>
</reference>
<evidence type="ECO:0000313" key="2">
    <source>
        <dbReference type="Proteomes" id="UP000499080"/>
    </source>
</evidence>
<evidence type="ECO:0000313" key="1">
    <source>
        <dbReference type="EMBL" id="GBN29109.1"/>
    </source>
</evidence>
<gene>
    <name evidence="1" type="ORF">AVEN_151698_1</name>
</gene>
<name>A0A4Y2MRC9_ARAVE</name>
<comment type="caution">
    <text evidence="1">The sequence shown here is derived from an EMBL/GenBank/DDBJ whole genome shotgun (WGS) entry which is preliminary data.</text>
</comment>
<proteinExistence type="predicted"/>
<accession>A0A4Y2MRC9</accession>
<organism evidence="1 2">
    <name type="scientific">Araneus ventricosus</name>
    <name type="common">Orbweaver spider</name>
    <name type="synonym">Epeira ventricosa</name>
    <dbReference type="NCBI Taxonomy" id="182803"/>
    <lineage>
        <taxon>Eukaryota</taxon>
        <taxon>Metazoa</taxon>
        <taxon>Ecdysozoa</taxon>
        <taxon>Arthropoda</taxon>
        <taxon>Chelicerata</taxon>
        <taxon>Arachnida</taxon>
        <taxon>Araneae</taxon>
        <taxon>Araneomorphae</taxon>
        <taxon>Entelegynae</taxon>
        <taxon>Araneoidea</taxon>
        <taxon>Araneidae</taxon>
        <taxon>Araneus</taxon>
    </lineage>
</organism>
<dbReference type="AlphaFoldDB" id="A0A4Y2MRC9"/>